<comment type="similarity">
    <text evidence="1">Belongs to the peptidase S33 family. ABHD4/ABHD5 subfamily.</text>
</comment>
<sequence length="471" mass="52055">MAEATAERMAQAEQAENSQLPWWVRYMRWRPTSHEEGVKAERKLLSLCSSPVNIQDVPVGPKKHEYMHTITSGAASAPNLVCIPGYGAGASFFFRNVDGLSRNYRTHLVDLLGTGLSGRPTFRAKNLQQTEDFFLNALSKWRQEQGIDKMVLVGHSLGGFLAATYALRHPEHVEHLVLVCPAGVAKKPEDYRDPHVVSSPWTWRGQLFRLAKTMWNFGMTPGVVVRSLGPWGPNLIAKYSRNRFKEGLGLTEDEVAAFEQYFYHIMAANGSGEFALRHILQPFAWAAHPLEGRLQDLKVPVTFIYGEYDWMDPKGGKRVCADIKASRGPLSAADLHVAEIPSAGHYPFLDQPELFLQALVQQTKYLLPQPPQSMPPPGTTARPTHLSNAPLTDSANSLNDMAVENGVGKHSSLDEMAVENVVSKHSSLDEMAVEGGGSTAAGHGGGGVRDWKPNDLRMGNMRKYGFRTETD</sequence>
<dbReference type="SUPFAM" id="SSF53474">
    <property type="entry name" value="alpha/beta-Hydrolases"/>
    <property type="match status" value="1"/>
</dbReference>
<dbReference type="GO" id="GO:0004623">
    <property type="term" value="F:phospholipase A2 activity"/>
    <property type="evidence" value="ECO:0007669"/>
    <property type="project" value="TreeGrafter"/>
</dbReference>
<name>A0AAW1QPZ0_9CHLO</name>
<feature type="compositionally biased region" description="Polar residues" evidence="2">
    <location>
        <begin position="381"/>
        <end position="391"/>
    </location>
</feature>
<dbReference type="PANTHER" id="PTHR42886:SF29">
    <property type="entry name" value="PUMMELIG, ISOFORM A"/>
    <property type="match status" value="1"/>
</dbReference>
<dbReference type="GO" id="GO:0055088">
    <property type="term" value="P:lipid homeostasis"/>
    <property type="evidence" value="ECO:0007669"/>
    <property type="project" value="TreeGrafter"/>
</dbReference>
<proteinExistence type="inferred from homology"/>
<comment type="caution">
    <text evidence="4">The sequence shown here is derived from an EMBL/GenBank/DDBJ whole genome shotgun (WGS) entry which is preliminary data.</text>
</comment>
<dbReference type="Pfam" id="PF00561">
    <property type="entry name" value="Abhydrolase_1"/>
    <property type="match status" value="1"/>
</dbReference>
<accession>A0AAW1QPZ0</accession>
<reference evidence="4 5" key="1">
    <citation type="journal article" date="2024" name="Nat. Commun.">
        <title>Phylogenomics reveals the evolutionary origins of lichenization in chlorophyte algae.</title>
        <authorList>
            <person name="Puginier C."/>
            <person name="Libourel C."/>
            <person name="Otte J."/>
            <person name="Skaloud P."/>
            <person name="Haon M."/>
            <person name="Grisel S."/>
            <person name="Petersen M."/>
            <person name="Berrin J.G."/>
            <person name="Delaux P.M."/>
            <person name="Dal Grande F."/>
            <person name="Keller J."/>
        </authorList>
    </citation>
    <scope>NUCLEOTIDE SEQUENCE [LARGE SCALE GENOMIC DNA]</scope>
    <source>
        <strain evidence="4 5">SAG 2043</strain>
    </source>
</reference>
<dbReference type="GO" id="GO:0006654">
    <property type="term" value="P:phosphatidic acid biosynthetic process"/>
    <property type="evidence" value="ECO:0007669"/>
    <property type="project" value="TreeGrafter"/>
</dbReference>
<evidence type="ECO:0000313" key="4">
    <source>
        <dbReference type="EMBL" id="KAK9823325.1"/>
    </source>
</evidence>
<dbReference type="Gene3D" id="3.40.50.1820">
    <property type="entry name" value="alpha/beta hydrolase"/>
    <property type="match status" value="1"/>
</dbReference>
<dbReference type="GO" id="GO:0042171">
    <property type="term" value="F:lysophosphatidic acid acyltransferase activity"/>
    <property type="evidence" value="ECO:0007669"/>
    <property type="project" value="TreeGrafter"/>
</dbReference>
<evidence type="ECO:0000256" key="1">
    <source>
        <dbReference type="ARBA" id="ARBA00038097"/>
    </source>
</evidence>
<dbReference type="AlphaFoldDB" id="A0AAW1QPZ0"/>
<keyword evidence="5" id="KW-1185">Reference proteome</keyword>
<evidence type="ECO:0000256" key="2">
    <source>
        <dbReference type="SAM" id="MobiDB-lite"/>
    </source>
</evidence>
<evidence type="ECO:0000259" key="3">
    <source>
        <dbReference type="Pfam" id="PF00561"/>
    </source>
</evidence>
<protein>
    <recommendedName>
        <fullName evidence="3">AB hydrolase-1 domain-containing protein</fullName>
    </recommendedName>
</protein>
<dbReference type="InterPro" id="IPR000073">
    <property type="entry name" value="AB_hydrolase_1"/>
</dbReference>
<feature type="region of interest" description="Disordered" evidence="2">
    <location>
        <begin position="433"/>
        <end position="471"/>
    </location>
</feature>
<dbReference type="PANTHER" id="PTHR42886">
    <property type="entry name" value="RE40534P-RELATED"/>
    <property type="match status" value="1"/>
</dbReference>
<dbReference type="Proteomes" id="UP001489004">
    <property type="component" value="Unassembled WGS sequence"/>
</dbReference>
<dbReference type="InterPro" id="IPR029058">
    <property type="entry name" value="AB_hydrolase_fold"/>
</dbReference>
<feature type="region of interest" description="Disordered" evidence="2">
    <location>
        <begin position="370"/>
        <end position="391"/>
    </location>
</feature>
<organism evidence="4 5">
    <name type="scientific">[Myrmecia] bisecta</name>
    <dbReference type="NCBI Taxonomy" id="41462"/>
    <lineage>
        <taxon>Eukaryota</taxon>
        <taxon>Viridiplantae</taxon>
        <taxon>Chlorophyta</taxon>
        <taxon>core chlorophytes</taxon>
        <taxon>Trebouxiophyceae</taxon>
        <taxon>Trebouxiales</taxon>
        <taxon>Trebouxiaceae</taxon>
        <taxon>Myrmecia</taxon>
    </lineage>
</organism>
<feature type="domain" description="AB hydrolase-1" evidence="3">
    <location>
        <begin position="78"/>
        <end position="351"/>
    </location>
</feature>
<dbReference type="PRINTS" id="PR00111">
    <property type="entry name" value="ABHYDROLASE"/>
</dbReference>
<gene>
    <name evidence="4" type="ORF">WJX72_001941</name>
</gene>
<evidence type="ECO:0000313" key="5">
    <source>
        <dbReference type="Proteomes" id="UP001489004"/>
    </source>
</evidence>
<dbReference type="EMBL" id="JALJOR010000002">
    <property type="protein sequence ID" value="KAK9823325.1"/>
    <property type="molecule type" value="Genomic_DNA"/>
</dbReference>
<feature type="compositionally biased region" description="Gly residues" evidence="2">
    <location>
        <begin position="434"/>
        <end position="448"/>
    </location>
</feature>